<keyword evidence="3" id="KW-1185">Reference proteome</keyword>
<organism evidence="2 3">
    <name type="scientific">Drosophila guanche</name>
    <name type="common">Fruit fly</name>
    <dbReference type="NCBI Taxonomy" id="7266"/>
    <lineage>
        <taxon>Eukaryota</taxon>
        <taxon>Metazoa</taxon>
        <taxon>Ecdysozoa</taxon>
        <taxon>Arthropoda</taxon>
        <taxon>Hexapoda</taxon>
        <taxon>Insecta</taxon>
        <taxon>Pterygota</taxon>
        <taxon>Neoptera</taxon>
        <taxon>Endopterygota</taxon>
        <taxon>Diptera</taxon>
        <taxon>Brachycera</taxon>
        <taxon>Muscomorpha</taxon>
        <taxon>Ephydroidea</taxon>
        <taxon>Drosophilidae</taxon>
        <taxon>Drosophila</taxon>
        <taxon>Sophophora</taxon>
    </lineage>
</organism>
<sequence length="388" mass="44018">MDSRNFVTYLKEFSEKLKLNMPKFEFAVEPNIVFRCKINHQGMSGYGVGRTKKTAAHVAARQVWLQILVHPAVRVLLQEKDFMPYIREGDIYWELRLLKIKQLNSLRELLLLASTSESIASELNLQLLERSIPEEAPTTNVRMGDRVLENVPIVEVLSSSFQTTLSLPILPVSGGSHGSQGLCSALRVLHITEGSESSPVEDVYSSVSSDASSQGSPISEEEQRSVTVEEVPEPSPQIHVSRVIENVASVAEPASAVKEEPADDFFEFEDKVQRKRKFATFRELIKKYEYETKPIPMCDRHNYFKNLPKELKEEGFKIINSNTFKTEREKAIRLLYALKLPHTISPVKSISGAPLIKVKLDCSYEGIFLDFESHIYGHIIDFMRDMLV</sequence>
<gene>
    <name evidence="2" type="ORF">DGUA_6G011839</name>
</gene>
<dbReference type="SUPFAM" id="SSF54768">
    <property type="entry name" value="dsRNA-binding domain-like"/>
    <property type="match status" value="1"/>
</dbReference>
<dbReference type="CDD" id="cd00048">
    <property type="entry name" value="DSRM_SF"/>
    <property type="match status" value="1"/>
</dbReference>
<dbReference type="Gene3D" id="3.30.160.20">
    <property type="match status" value="1"/>
</dbReference>
<evidence type="ECO:0000256" key="1">
    <source>
        <dbReference type="SAM" id="MobiDB-lite"/>
    </source>
</evidence>
<dbReference type="EMBL" id="OUUW01000004">
    <property type="protein sequence ID" value="SPP79058.1"/>
    <property type="molecule type" value="Genomic_DNA"/>
</dbReference>
<evidence type="ECO:0000313" key="3">
    <source>
        <dbReference type="Proteomes" id="UP000268350"/>
    </source>
</evidence>
<proteinExistence type="predicted"/>
<evidence type="ECO:0008006" key="4">
    <source>
        <dbReference type="Google" id="ProtNLM"/>
    </source>
</evidence>
<dbReference type="Proteomes" id="UP000268350">
    <property type="component" value="Unassembled WGS sequence"/>
</dbReference>
<evidence type="ECO:0000313" key="2">
    <source>
        <dbReference type="EMBL" id="SPP79058.1"/>
    </source>
</evidence>
<dbReference type="OMA" id="WIDFETD"/>
<accession>A0A3B0K6F5</accession>
<dbReference type="AlphaFoldDB" id="A0A3B0K6F5"/>
<protein>
    <recommendedName>
        <fullName evidence="4">DRBM domain-containing protein</fullName>
    </recommendedName>
</protein>
<name>A0A3B0K6F5_DROGU</name>
<reference evidence="3" key="1">
    <citation type="submission" date="2018-01" db="EMBL/GenBank/DDBJ databases">
        <authorList>
            <person name="Alioto T."/>
            <person name="Alioto T."/>
        </authorList>
    </citation>
    <scope>NUCLEOTIDE SEQUENCE [LARGE SCALE GENOMIC DNA]</scope>
</reference>
<feature type="region of interest" description="Disordered" evidence="1">
    <location>
        <begin position="199"/>
        <end position="232"/>
    </location>
</feature>
<feature type="compositionally biased region" description="Low complexity" evidence="1">
    <location>
        <begin position="199"/>
        <end position="217"/>
    </location>
</feature>
<dbReference type="STRING" id="7266.A0A3B0K6F5"/>